<feature type="compositionally biased region" description="Basic and acidic residues" evidence="1">
    <location>
        <begin position="93"/>
        <end position="112"/>
    </location>
</feature>
<comment type="caution">
    <text evidence="3">The sequence shown here is derived from an EMBL/GenBank/DDBJ whole genome shotgun (WGS) entry which is preliminary data.</text>
</comment>
<feature type="region of interest" description="Disordered" evidence="1">
    <location>
        <begin position="93"/>
        <end position="114"/>
    </location>
</feature>
<sequence>MTAGLVLVRQKPGSAKGVMFITIEDETGAANLVVWPSLFEKRRRVVLGSSMMAINGKIQREGDVVHLVAQQLFDLSGDLSGLADRDIDFKLPTGKGDEFAHGGGPDARDKPKPAVQSRDIFIPLCRVRHKGTYP</sequence>
<dbReference type="InterPro" id="IPR004365">
    <property type="entry name" value="NA-bd_OB_tRNA"/>
</dbReference>
<gene>
    <name evidence="3" type="primary">dnaE2</name>
    <name evidence="3" type="ORF">GUK36_43015</name>
</gene>
<organism evidence="3 4">
    <name type="scientific">Rhizobium leguminosarum</name>
    <dbReference type="NCBI Taxonomy" id="384"/>
    <lineage>
        <taxon>Bacteria</taxon>
        <taxon>Pseudomonadati</taxon>
        <taxon>Pseudomonadota</taxon>
        <taxon>Alphaproteobacteria</taxon>
        <taxon>Hyphomicrobiales</taxon>
        <taxon>Rhizobiaceae</taxon>
        <taxon>Rhizobium/Agrobacterium group</taxon>
        <taxon>Rhizobium</taxon>
    </lineage>
</organism>
<dbReference type="RefSeq" id="WP_246724210.1">
    <property type="nucleotide sequence ID" value="NZ_WXXP01001105.1"/>
</dbReference>
<evidence type="ECO:0000259" key="2">
    <source>
        <dbReference type="Pfam" id="PF01336"/>
    </source>
</evidence>
<dbReference type="EC" id="2.7.7.7" evidence="3"/>
<accession>A0A6P0DWF2</accession>
<dbReference type="CDD" id="cd04485">
    <property type="entry name" value="DnaE_OBF"/>
    <property type="match status" value="1"/>
</dbReference>
<dbReference type="EMBL" id="WXXP01001105">
    <property type="protein sequence ID" value="NEK56001.1"/>
    <property type="molecule type" value="Genomic_DNA"/>
</dbReference>
<evidence type="ECO:0000256" key="1">
    <source>
        <dbReference type="SAM" id="MobiDB-lite"/>
    </source>
</evidence>
<keyword evidence="3" id="KW-0548">Nucleotidyltransferase</keyword>
<dbReference type="GO" id="GO:0003887">
    <property type="term" value="F:DNA-directed DNA polymerase activity"/>
    <property type="evidence" value="ECO:0007669"/>
    <property type="project" value="UniProtKB-EC"/>
</dbReference>
<evidence type="ECO:0000313" key="4">
    <source>
        <dbReference type="Proteomes" id="UP000471409"/>
    </source>
</evidence>
<dbReference type="Proteomes" id="UP000471409">
    <property type="component" value="Unassembled WGS sequence"/>
</dbReference>
<feature type="non-terminal residue" evidence="3">
    <location>
        <position position="1"/>
    </location>
</feature>
<proteinExistence type="predicted"/>
<reference evidence="3 4" key="1">
    <citation type="submission" date="2020-01" db="EMBL/GenBank/DDBJ databases">
        <title>Rhizobium genotypes associated with high levels of biological nitrogen fixation by grain legumes in a temperate-maritime cropping system.</title>
        <authorList>
            <person name="Maluk M."/>
            <person name="Francesc Ferrando Molina F."/>
            <person name="Lopez Del Egido L."/>
            <person name="Lafos M."/>
            <person name="Langarica-Fuentes A."/>
            <person name="Gebre Yohannes G."/>
            <person name="Young M.W."/>
            <person name="Martin P."/>
            <person name="Gantlett R."/>
            <person name="Kenicer G."/>
            <person name="Hawes C."/>
            <person name="Begg G.S."/>
            <person name="Quilliam R.S."/>
            <person name="Squire G.R."/>
            <person name="Poole P.S."/>
            <person name="Young P.W."/>
            <person name="Iannetta P.M."/>
            <person name="James E.K."/>
        </authorList>
    </citation>
    <scope>NUCLEOTIDE SEQUENCE [LARGE SCALE GENOMIC DNA]</scope>
    <source>
        <strain evidence="3 4">JHI944</strain>
    </source>
</reference>
<name>A0A6P0DWF2_RHILE</name>
<dbReference type="AlphaFoldDB" id="A0A6P0DWF2"/>
<keyword evidence="3" id="KW-0808">Transferase</keyword>
<dbReference type="Pfam" id="PF01336">
    <property type="entry name" value="tRNA_anti-codon"/>
    <property type="match status" value="1"/>
</dbReference>
<dbReference type="GO" id="GO:0003676">
    <property type="term" value="F:nucleic acid binding"/>
    <property type="evidence" value="ECO:0007669"/>
    <property type="project" value="InterPro"/>
</dbReference>
<protein>
    <submittedName>
        <fullName evidence="3">Error-prone DNA polymerase</fullName>
        <ecNumber evidence="3">2.7.7.7</ecNumber>
    </submittedName>
</protein>
<evidence type="ECO:0000313" key="3">
    <source>
        <dbReference type="EMBL" id="NEK56001.1"/>
    </source>
</evidence>
<feature type="non-terminal residue" evidence="3">
    <location>
        <position position="134"/>
    </location>
</feature>
<feature type="domain" description="OB" evidence="2">
    <location>
        <begin position="4"/>
        <end position="73"/>
    </location>
</feature>